<reference evidence="1" key="1">
    <citation type="journal article" date="2019" name="Sci. Rep.">
        <title>Draft genome of Tanacetum cinerariifolium, the natural source of mosquito coil.</title>
        <authorList>
            <person name="Yamashiro T."/>
            <person name="Shiraishi A."/>
            <person name="Satake H."/>
            <person name="Nakayama K."/>
        </authorList>
    </citation>
    <scope>NUCLEOTIDE SEQUENCE</scope>
</reference>
<feature type="non-terminal residue" evidence="1">
    <location>
        <position position="1"/>
    </location>
</feature>
<dbReference type="PANTHER" id="PTHR33067">
    <property type="entry name" value="RNA-DIRECTED DNA POLYMERASE-RELATED"/>
    <property type="match status" value="1"/>
</dbReference>
<accession>A0A699JD63</accession>
<evidence type="ECO:0008006" key="2">
    <source>
        <dbReference type="Google" id="ProtNLM"/>
    </source>
</evidence>
<dbReference type="PANTHER" id="PTHR33067:SF31">
    <property type="entry name" value="RNA-DIRECTED DNA POLYMERASE"/>
    <property type="match status" value="1"/>
</dbReference>
<organism evidence="1">
    <name type="scientific">Tanacetum cinerariifolium</name>
    <name type="common">Dalmatian daisy</name>
    <name type="synonym">Chrysanthemum cinerariifolium</name>
    <dbReference type="NCBI Taxonomy" id="118510"/>
    <lineage>
        <taxon>Eukaryota</taxon>
        <taxon>Viridiplantae</taxon>
        <taxon>Streptophyta</taxon>
        <taxon>Embryophyta</taxon>
        <taxon>Tracheophyta</taxon>
        <taxon>Spermatophyta</taxon>
        <taxon>Magnoliopsida</taxon>
        <taxon>eudicotyledons</taxon>
        <taxon>Gunneridae</taxon>
        <taxon>Pentapetalae</taxon>
        <taxon>asterids</taxon>
        <taxon>campanulids</taxon>
        <taxon>Asterales</taxon>
        <taxon>Asteraceae</taxon>
        <taxon>Asteroideae</taxon>
        <taxon>Anthemideae</taxon>
        <taxon>Anthemidinae</taxon>
        <taxon>Tanacetum</taxon>
    </lineage>
</organism>
<comment type="caution">
    <text evidence="1">The sequence shown here is derived from an EMBL/GenBank/DDBJ whole genome shotgun (WGS) entry which is preliminary data.</text>
</comment>
<gene>
    <name evidence="1" type="ORF">Tci_601479</name>
</gene>
<dbReference type="EMBL" id="BKCJ010399854">
    <property type="protein sequence ID" value="GFA29507.1"/>
    <property type="molecule type" value="Genomic_DNA"/>
</dbReference>
<protein>
    <recommendedName>
        <fullName evidence="2">Reverse transcriptase domain-containing protein</fullName>
    </recommendedName>
</protein>
<evidence type="ECO:0000313" key="1">
    <source>
        <dbReference type="EMBL" id="GFA29507.1"/>
    </source>
</evidence>
<sequence>EEEKAFEEAYYTQFGVPFPQGGRYRTAAPGFYQRDSGNPLYQEQRKTMKESLSKFMAESTKRHDENSNLIKEIQAAMDAVIRNQGALIKNLEIQIRKMSKVLQDKGSRSLPSSTKTNPRDHALADLGAEISVMPLTTFTNLDLGELAPTKLTVDLADRTIKHPIGLRERMDLDLEARLMGEELILNRSLDPEFRDFIELNDLTEPLELRRNQMNYLGPTSDEREIIDEPMKNIVKTRNENEKIERINEY</sequence>
<name>A0A699JD63_TANCI</name>
<dbReference type="AlphaFoldDB" id="A0A699JD63"/>
<proteinExistence type="predicted"/>
<feature type="non-terminal residue" evidence="1">
    <location>
        <position position="249"/>
    </location>
</feature>